<dbReference type="InterPro" id="IPR013083">
    <property type="entry name" value="Znf_RING/FYVE/PHD"/>
</dbReference>
<dbReference type="Pfam" id="PF13920">
    <property type="entry name" value="zf-C3HC4_3"/>
    <property type="match status" value="1"/>
</dbReference>
<reference evidence="1" key="1">
    <citation type="submission" date="2019-09" db="EMBL/GenBank/DDBJ databases">
        <authorList>
            <person name="Needham M D."/>
        </authorList>
    </citation>
    <scope>NUCLEOTIDE SEQUENCE</scope>
</reference>
<name>A0A5E8CIW9_9ZZZZ</name>
<organism evidence="1">
    <name type="scientific">seawater metagenome</name>
    <dbReference type="NCBI Taxonomy" id="1561972"/>
    <lineage>
        <taxon>unclassified sequences</taxon>
        <taxon>metagenomes</taxon>
        <taxon>ecological metagenomes</taxon>
    </lineage>
</organism>
<evidence type="ECO:0008006" key="2">
    <source>
        <dbReference type="Google" id="ProtNLM"/>
    </source>
</evidence>
<protein>
    <recommendedName>
        <fullName evidence="2">RING-type domain-containing protein</fullName>
    </recommendedName>
</protein>
<proteinExistence type="predicted"/>
<gene>
    <name evidence="1" type="ORF">CPAV1605_339</name>
</gene>
<dbReference type="EMBL" id="CABVLZ010000001">
    <property type="protein sequence ID" value="VVU94614.1"/>
    <property type="molecule type" value="Genomic_DNA"/>
</dbReference>
<sequence length="249" mass="28613">MVSNTCSVNNCRFPKTHVTLGHLCGKCKKYGHGQMECGDQKKIDELKNASQYDRIEPETYCKIPQCNSRLFHTTSAHHCKICFGNHSEGLHNLLTNNIISTDYIVKCPICRTKNKVLEKQKLISGITEKCSICLTNNVQIYFPKCGHVCVCNDCCKKLENKNENHLQIVSEYELPSDIVEEAKRKFGNLPGKIYCKIYAGMGCCWYIRRSNNQEIEGFFMHSDSWGQYGPNTDDSLKLEEFYLSYYDIK</sequence>
<accession>A0A5E8CIW9</accession>
<dbReference type="Gene3D" id="3.30.40.10">
    <property type="entry name" value="Zinc/RING finger domain, C3HC4 (zinc finger)"/>
    <property type="match status" value="1"/>
</dbReference>
<evidence type="ECO:0000313" key="1">
    <source>
        <dbReference type="EMBL" id="VVU94614.1"/>
    </source>
</evidence>
<dbReference type="AlphaFoldDB" id="A0A5E8CIW9"/>